<dbReference type="Proteomes" id="UP000011713">
    <property type="component" value="Unassembled WGS sequence"/>
</dbReference>
<accession>M4BYV6</accession>
<sequence length="198" mass="21853">MTSLSGLESAAASSESSENEQVGDVQEELIFCAVDVLTQTSRNKRSKVQYQYFVQSEAVSWLMMRHHVQSHGMRGAVLAPGGQGYVTSTRGPDRVAVPFISSVTKSRSRTACPTMARRSTRRRASVTIAPSRSRKLLHQPRAFVRLTARRTHSSASRTRPVSAAFAIERIQVCVEGIVWVMSQLFDPTTPCRVCIAVL</sequence>
<reference evidence="2" key="2">
    <citation type="submission" date="2015-06" db="UniProtKB">
        <authorList>
            <consortium name="EnsemblProtists"/>
        </authorList>
    </citation>
    <scope>IDENTIFICATION</scope>
    <source>
        <strain evidence="2">Emoy2</strain>
    </source>
</reference>
<feature type="compositionally biased region" description="Low complexity" evidence="1">
    <location>
        <begin position="1"/>
        <end position="16"/>
    </location>
</feature>
<proteinExistence type="predicted"/>
<dbReference type="InParanoid" id="M4BYV6"/>
<dbReference type="EnsemblProtists" id="HpaT811754">
    <property type="protein sequence ID" value="HpaP811754"/>
    <property type="gene ID" value="HpaG811754"/>
</dbReference>
<name>M4BYV6_HYAAE</name>
<evidence type="ECO:0000313" key="2">
    <source>
        <dbReference type="EnsemblProtists" id="HpaP811754"/>
    </source>
</evidence>
<dbReference type="AlphaFoldDB" id="M4BYV6"/>
<dbReference type="VEuPathDB" id="FungiDB:HpaG811754"/>
<feature type="region of interest" description="Disordered" evidence="1">
    <location>
        <begin position="1"/>
        <end position="21"/>
    </location>
</feature>
<evidence type="ECO:0000313" key="3">
    <source>
        <dbReference type="Proteomes" id="UP000011713"/>
    </source>
</evidence>
<dbReference type="eggNOG" id="KOG1819">
    <property type="taxonomic scope" value="Eukaryota"/>
</dbReference>
<keyword evidence="3" id="KW-1185">Reference proteome</keyword>
<protein>
    <submittedName>
        <fullName evidence="2">Uncharacterized protein</fullName>
    </submittedName>
</protein>
<dbReference type="EMBL" id="JH598051">
    <property type="status" value="NOT_ANNOTATED_CDS"/>
    <property type="molecule type" value="Genomic_DNA"/>
</dbReference>
<reference evidence="3" key="1">
    <citation type="journal article" date="2010" name="Science">
        <title>Signatures of adaptation to obligate biotrophy in the Hyaloperonospora arabidopsidis genome.</title>
        <authorList>
            <person name="Baxter L."/>
            <person name="Tripathy S."/>
            <person name="Ishaque N."/>
            <person name="Boot N."/>
            <person name="Cabral A."/>
            <person name="Kemen E."/>
            <person name="Thines M."/>
            <person name="Ah-Fong A."/>
            <person name="Anderson R."/>
            <person name="Badejoko W."/>
            <person name="Bittner-Eddy P."/>
            <person name="Boore J.L."/>
            <person name="Chibucos M.C."/>
            <person name="Coates M."/>
            <person name="Dehal P."/>
            <person name="Delehaunty K."/>
            <person name="Dong S."/>
            <person name="Downton P."/>
            <person name="Dumas B."/>
            <person name="Fabro G."/>
            <person name="Fronick C."/>
            <person name="Fuerstenberg S.I."/>
            <person name="Fulton L."/>
            <person name="Gaulin E."/>
            <person name="Govers F."/>
            <person name="Hughes L."/>
            <person name="Humphray S."/>
            <person name="Jiang R.H."/>
            <person name="Judelson H."/>
            <person name="Kamoun S."/>
            <person name="Kyung K."/>
            <person name="Meijer H."/>
            <person name="Minx P."/>
            <person name="Morris P."/>
            <person name="Nelson J."/>
            <person name="Phuntumart V."/>
            <person name="Qutob D."/>
            <person name="Rehmany A."/>
            <person name="Rougon-Cardoso A."/>
            <person name="Ryden P."/>
            <person name="Torto-Alalibo T."/>
            <person name="Studholme D."/>
            <person name="Wang Y."/>
            <person name="Win J."/>
            <person name="Wood J."/>
            <person name="Clifton S.W."/>
            <person name="Rogers J."/>
            <person name="Van den Ackerveken G."/>
            <person name="Jones J.D."/>
            <person name="McDowell J.M."/>
            <person name="Beynon J."/>
            <person name="Tyler B.M."/>
        </authorList>
    </citation>
    <scope>NUCLEOTIDE SEQUENCE [LARGE SCALE GENOMIC DNA]</scope>
    <source>
        <strain evidence="3">Emoy2</strain>
    </source>
</reference>
<dbReference type="HOGENOM" id="CLU_1380442_0_0_1"/>
<evidence type="ECO:0000256" key="1">
    <source>
        <dbReference type="SAM" id="MobiDB-lite"/>
    </source>
</evidence>
<organism evidence="2 3">
    <name type="scientific">Hyaloperonospora arabidopsidis (strain Emoy2)</name>
    <name type="common">Downy mildew agent</name>
    <name type="synonym">Peronospora arabidopsidis</name>
    <dbReference type="NCBI Taxonomy" id="559515"/>
    <lineage>
        <taxon>Eukaryota</taxon>
        <taxon>Sar</taxon>
        <taxon>Stramenopiles</taxon>
        <taxon>Oomycota</taxon>
        <taxon>Peronosporomycetes</taxon>
        <taxon>Peronosporales</taxon>
        <taxon>Peronosporaceae</taxon>
        <taxon>Hyaloperonospora</taxon>
    </lineage>
</organism>